<proteinExistence type="predicted"/>
<comment type="caution">
    <text evidence="1">The sequence shown here is derived from an EMBL/GenBank/DDBJ whole genome shotgun (WGS) entry which is preliminary data.</text>
</comment>
<dbReference type="EMBL" id="BAABJW010000003">
    <property type="protein sequence ID" value="GAA4812245.1"/>
    <property type="molecule type" value="Genomic_DNA"/>
</dbReference>
<evidence type="ECO:0000313" key="2">
    <source>
        <dbReference type="Proteomes" id="UP001501433"/>
    </source>
</evidence>
<accession>A0ABP9CJN6</accession>
<evidence type="ECO:0000313" key="1">
    <source>
        <dbReference type="EMBL" id="GAA4812245.1"/>
    </source>
</evidence>
<dbReference type="PROSITE" id="PS51257">
    <property type="entry name" value="PROKAR_LIPOPROTEIN"/>
    <property type="match status" value="1"/>
</dbReference>
<protein>
    <recommendedName>
        <fullName evidence="3">DUF4270 family protein</fullName>
    </recommendedName>
</protein>
<evidence type="ECO:0008006" key="3">
    <source>
        <dbReference type="Google" id="ProtNLM"/>
    </source>
</evidence>
<dbReference type="Proteomes" id="UP001501433">
    <property type="component" value="Unassembled WGS sequence"/>
</dbReference>
<sequence length="195" mass="21847">MLTKKNNLMKNLIQTKYILALVFGMVLLSCDQDDSIPNTPLANTTLAEVVEDNITVTEGSDVTFTILQQNLIEGKSDFWEGSYVYDDPISGQLGMRITGGTATEGEDFVLNNYDWDNDTGNYNFMFIQDFSPFLLQDGYIYNYDATTSLQNLITDFITIIDDGISEGAETIEFQLYPVALGFIIIDDSFTITIND</sequence>
<gene>
    <name evidence="1" type="ORF">GCM10023330_19450</name>
</gene>
<reference evidence="2" key="1">
    <citation type="journal article" date="2019" name="Int. J. Syst. Evol. Microbiol.">
        <title>The Global Catalogue of Microorganisms (GCM) 10K type strain sequencing project: providing services to taxonomists for standard genome sequencing and annotation.</title>
        <authorList>
            <consortium name="The Broad Institute Genomics Platform"/>
            <consortium name="The Broad Institute Genome Sequencing Center for Infectious Disease"/>
            <person name="Wu L."/>
            <person name="Ma J."/>
        </authorList>
    </citation>
    <scope>NUCLEOTIDE SEQUENCE [LARGE SCALE GENOMIC DNA]</scope>
    <source>
        <strain evidence="2">JCM 18325</strain>
    </source>
</reference>
<keyword evidence="2" id="KW-1185">Reference proteome</keyword>
<name>A0ABP9CJN6_9FLAO</name>
<organism evidence="1 2">
    <name type="scientific">Litoribaculum gwangyangense</name>
    <dbReference type="NCBI Taxonomy" id="1130722"/>
    <lineage>
        <taxon>Bacteria</taxon>
        <taxon>Pseudomonadati</taxon>
        <taxon>Bacteroidota</taxon>
        <taxon>Flavobacteriia</taxon>
        <taxon>Flavobacteriales</taxon>
        <taxon>Flavobacteriaceae</taxon>
        <taxon>Litoribaculum</taxon>
    </lineage>
</organism>